<dbReference type="PANTHER" id="PTHR12149">
    <property type="entry name" value="FRUCTOSAMINE 3 KINASE-RELATED PROTEIN"/>
    <property type="match status" value="1"/>
</dbReference>
<name>A0A0A5FTM4_9BACI</name>
<gene>
    <name evidence="2" type="ORF">N783_05120</name>
</gene>
<accession>A0A0A5FTM4</accession>
<protein>
    <submittedName>
        <fullName evidence="2">Fructosamine kinase</fullName>
    </submittedName>
</protein>
<dbReference type="Gene3D" id="3.30.200.20">
    <property type="entry name" value="Phosphorylase Kinase, domain 1"/>
    <property type="match status" value="1"/>
</dbReference>
<dbReference type="Gene3D" id="3.90.1200.10">
    <property type="match status" value="1"/>
</dbReference>
<dbReference type="Pfam" id="PF03881">
    <property type="entry name" value="Fructosamin_kin"/>
    <property type="match status" value="1"/>
</dbReference>
<keyword evidence="1" id="KW-0808">Transferase</keyword>
<dbReference type="SUPFAM" id="SSF56112">
    <property type="entry name" value="Protein kinase-like (PK-like)"/>
    <property type="match status" value="1"/>
</dbReference>
<comment type="caution">
    <text evidence="2">The sequence shown here is derived from an EMBL/GenBank/DDBJ whole genome shotgun (WGS) entry which is preliminary data.</text>
</comment>
<dbReference type="InterPro" id="IPR011009">
    <property type="entry name" value="Kinase-like_dom_sf"/>
</dbReference>
<dbReference type="Proteomes" id="UP000030403">
    <property type="component" value="Unassembled WGS sequence"/>
</dbReference>
<dbReference type="PANTHER" id="PTHR12149:SF8">
    <property type="entry name" value="PROTEIN-RIBULOSAMINE 3-KINASE"/>
    <property type="match status" value="1"/>
</dbReference>
<proteinExistence type="inferred from homology"/>
<dbReference type="InterPro" id="IPR016477">
    <property type="entry name" value="Fructo-/Ketosamine-3-kinase"/>
</dbReference>
<reference evidence="2 3" key="1">
    <citation type="submission" date="2013-08" db="EMBL/GenBank/DDBJ databases">
        <authorList>
            <person name="Huang J."/>
            <person name="Wang G."/>
        </authorList>
    </citation>
    <scope>NUCLEOTIDE SEQUENCE [LARGE SCALE GENOMIC DNA]</scope>
    <source>
        <strain evidence="2 3">BH030004</strain>
    </source>
</reference>
<evidence type="ECO:0000313" key="3">
    <source>
        <dbReference type="Proteomes" id="UP000030403"/>
    </source>
</evidence>
<dbReference type="eggNOG" id="COG3001">
    <property type="taxonomic scope" value="Bacteria"/>
</dbReference>
<keyword evidence="1 2" id="KW-0418">Kinase</keyword>
<sequence length="288" mass="33253">MKQRISHALEKIGDTSNIQRMTQISGGDINQAYYIQTNEHEYFIKGNSNVSEHFFRVEAKGLKLMKETGAVNVPEVYYYDDPVEGEGVIALEWIQGNKDSNTEEKLGEQLASMHQHFGESHGFDEDTFIGLLPQPNKFYDKWVDYYHECRLVSQFNIAAERGRLPLDRKHLLKKLMERLPEWIDYGAKPSLLHGDLWGGNWMAGKNGSPYLIDPSVLYGDHAFEIAFTELFGGYSDAFYQAYQDNFPLPEHYEDIKEIYQLYYLLVHLNLFGEAYAGSVDRILKHYVG</sequence>
<evidence type="ECO:0000256" key="1">
    <source>
        <dbReference type="PIRNR" id="PIRNR006221"/>
    </source>
</evidence>
<dbReference type="PIRSF" id="PIRSF006221">
    <property type="entry name" value="Ketosamine-3-kinase"/>
    <property type="match status" value="1"/>
</dbReference>
<dbReference type="GO" id="GO:0016301">
    <property type="term" value="F:kinase activity"/>
    <property type="evidence" value="ECO:0007669"/>
    <property type="project" value="UniProtKB-UniRule"/>
</dbReference>
<evidence type="ECO:0000313" key="2">
    <source>
        <dbReference type="EMBL" id="KGX83264.1"/>
    </source>
</evidence>
<dbReference type="EMBL" id="AVPF01000127">
    <property type="protein sequence ID" value="KGX83264.1"/>
    <property type="molecule type" value="Genomic_DNA"/>
</dbReference>
<dbReference type="STRING" id="1385511.GCA_000425225_04117"/>
<organism evidence="2 3">
    <name type="scientific">Pontibacillus marinus BH030004 = DSM 16465</name>
    <dbReference type="NCBI Taxonomy" id="1385511"/>
    <lineage>
        <taxon>Bacteria</taxon>
        <taxon>Bacillati</taxon>
        <taxon>Bacillota</taxon>
        <taxon>Bacilli</taxon>
        <taxon>Bacillales</taxon>
        <taxon>Bacillaceae</taxon>
        <taxon>Pontibacillus</taxon>
    </lineage>
</organism>
<dbReference type="AlphaFoldDB" id="A0A0A5FTM4"/>
<dbReference type="OrthoDB" id="5291879at2"/>
<comment type="similarity">
    <text evidence="1">Belongs to the fructosamine kinase family.</text>
</comment>
<dbReference type="RefSeq" id="WP_027448911.1">
    <property type="nucleotide sequence ID" value="NZ_AVPF01000127.1"/>
</dbReference>
<keyword evidence="3" id="KW-1185">Reference proteome</keyword>